<evidence type="ECO:0000313" key="4">
    <source>
        <dbReference type="Proteomes" id="UP001280121"/>
    </source>
</evidence>
<keyword evidence="2" id="KW-1133">Transmembrane helix</keyword>
<reference evidence="3" key="1">
    <citation type="journal article" date="2023" name="Plant J.">
        <title>Genome sequences and population genomics provide insights into the demographic history, inbreeding, and mutation load of two 'living fossil' tree species of Dipteronia.</title>
        <authorList>
            <person name="Feng Y."/>
            <person name="Comes H.P."/>
            <person name="Chen J."/>
            <person name="Zhu S."/>
            <person name="Lu R."/>
            <person name="Zhang X."/>
            <person name="Li P."/>
            <person name="Qiu J."/>
            <person name="Olsen K.M."/>
            <person name="Qiu Y."/>
        </authorList>
    </citation>
    <scope>NUCLEOTIDE SEQUENCE</scope>
    <source>
        <strain evidence="3">KIB01</strain>
    </source>
</reference>
<proteinExistence type="predicted"/>
<dbReference type="EMBL" id="JANJYI010000003">
    <property type="protein sequence ID" value="KAK2657809.1"/>
    <property type="molecule type" value="Genomic_DNA"/>
</dbReference>
<keyword evidence="2" id="KW-0812">Transmembrane</keyword>
<feature type="region of interest" description="Disordered" evidence="1">
    <location>
        <begin position="118"/>
        <end position="154"/>
    </location>
</feature>
<sequence length="169" mass="18603">MSSVRETTHDPSKAWRFLVFPTIKSSDIFNVVVKTTLVVFTVLYVSVFFYYSFSNQVQLPSCPHCNRLFSHRKFSDNHNNIPADSHEKTNISHIMFGIAGSTRRGTAAGLSLSCGGSLTSPAGSSGSTRGHRRTTLGQRLHRRTESLQTRRGSTTLAGTARALRCVLLA</sequence>
<keyword evidence="2" id="KW-0472">Membrane</keyword>
<evidence type="ECO:0000313" key="3">
    <source>
        <dbReference type="EMBL" id="KAK2657809.1"/>
    </source>
</evidence>
<evidence type="ECO:0000256" key="1">
    <source>
        <dbReference type="SAM" id="MobiDB-lite"/>
    </source>
</evidence>
<organism evidence="3 4">
    <name type="scientific">Dipteronia dyeriana</name>
    <dbReference type="NCBI Taxonomy" id="168575"/>
    <lineage>
        <taxon>Eukaryota</taxon>
        <taxon>Viridiplantae</taxon>
        <taxon>Streptophyta</taxon>
        <taxon>Embryophyta</taxon>
        <taxon>Tracheophyta</taxon>
        <taxon>Spermatophyta</taxon>
        <taxon>Magnoliopsida</taxon>
        <taxon>eudicotyledons</taxon>
        <taxon>Gunneridae</taxon>
        <taxon>Pentapetalae</taxon>
        <taxon>rosids</taxon>
        <taxon>malvids</taxon>
        <taxon>Sapindales</taxon>
        <taxon>Sapindaceae</taxon>
        <taxon>Hippocastanoideae</taxon>
        <taxon>Acereae</taxon>
        <taxon>Dipteronia</taxon>
    </lineage>
</organism>
<feature type="compositionally biased region" description="Basic residues" evidence="1">
    <location>
        <begin position="129"/>
        <end position="142"/>
    </location>
</feature>
<feature type="transmembrane region" description="Helical" evidence="2">
    <location>
        <begin position="31"/>
        <end position="53"/>
    </location>
</feature>
<evidence type="ECO:0000256" key="2">
    <source>
        <dbReference type="SAM" id="Phobius"/>
    </source>
</evidence>
<protein>
    <submittedName>
        <fullName evidence="3">Uncharacterized protein</fullName>
    </submittedName>
</protein>
<gene>
    <name evidence="3" type="ORF">Ddye_010861</name>
</gene>
<dbReference type="AlphaFoldDB" id="A0AAD9XE66"/>
<name>A0AAD9XE66_9ROSI</name>
<comment type="caution">
    <text evidence="3">The sequence shown here is derived from an EMBL/GenBank/DDBJ whole genome shotgun (WGS) entry which is preliminary data.</text>
</comment>
<keyword evidence="4" id="KW-1185">Reference proteome</keyword>
<dbReference type="Proteomes" id="UP001280121">
    <property type="component" value="Unassembled WGS sequence"/>
</dbReference>
<accession>A0AAD9XE66</accession>